<dbReference type="PRINTS" id="PR00081">
    <property type="entry name" value="GDHRDH"/>
</dbReference>
<dbReference type="InterPro" id="IPR052184">
    <property type="entry name" value="SDR_enzymes"/>
</dbReference>
<dbReference type="PANTHER" id="PTHR45458">
    <property type="entry name" value="SHORT-CHAIN DEHYDROGENASE/REDUCTASE SDR"/>
    <property type="match status" value="1"/>
</dbReference>
<dbReference type="InterPro" id="IPR002347">
    <property type="entry name" value="SDR_fam"/>
</dbReference>
<sequence>MSAQAAVIIGASGGIGRALVDAVQDGCVHAVSRSAAPDALASHVQWHVCADDAVQRAETVSRIGRMLKESDAELRRVIVCSGTLHGEHYRPERALRELDAGTMQTVFHVNAMVPMLWLAALEPLMRRSPGCVAAFLSARVGSIADNRLGGWYSYRGSKSALNMMLKSAAIELARRAPAIKLVAFHPGTTDTPLSEPFQARVPEEKLFTPAYVADRLLTIMESVNADGTLSYLDWAGERIDW</sequence>
<organism evidence="1 2">
    <name type="scientific">Chromatocurvus halotolerans</name>
    <dbReference type="NCBI Taxonomy" id="1132028"/>
    <lineage>
        <taxon>Bacteria</taxon>
        <taxon>Pseudomonadati</taxon>
        <taxon>Pseudomonadota</taxon>
        <taxon>Gammaproteobacteria</taxon>
        <taxon>Cellvibrionales</taxon>
        <taxon>Halieaceae</taxon>
        <taxon>Chromatocurvus</taxon>
    </lineage>
</organism>
<dbReference type="OrthoDB" id="9785826at2"/>
<reference evidence="1 2" key="1">
    <citation type="submission" date="2019-03" db="EMBL/GenBank/DDBJ databases">
        <title>Genomic Encyclopedia of Type Strains, Phase IV (KMG-IV): sequencing the most valuable type-strain genomes for metagenomic binning, comparative biology and taxonomic classification.</title>
        <authorList>
            <person name="Goeker M."/>
        </authorList>
    </citation>
    <scope>NUCLEOTIDE SEQUENCE [LARGE SCALE GENOMIC DNA]</scope>
    <source>
        <strain evidence="1 2">DSM 23344</strain>
    </source>
</reference>
<comment type="caution">
    <text evidence="1">The sequence shown here is derived from an EMBL/GenBank/DDBJ whole genome shotgun (WGS) entry which is preliminary data.</text>
</comment>
<proteinExistence type="predicted"/>
<dbReference type="PANTHER" id="PTHR45458:SF1">
    <property type="entry name" value="SHORT CHAIN DEHYDROGENASE"/>
    <property type="match status" value="1"/>
</dbReference>
<keyword evidence="2" id="KW-1185">Reference proteome</keyword>
<gene>
    <name evidence="1" type="ORF">EV688_10242</name>
</gene>
<dbReference type="Pfam" id="PF00106">
    <property type="entry name" value="adh_short"/>
    <property type="match status" value="1"/>
</dbReference>
<dbReference type="GO" id="GO:0016616">
    <property type="term" value="F:oxidoreductase activity, acting on the CH-OH group of donors, NAD or NADP as acceptor"/>
    <property type="evidence" value="ECO:0007669"/>
    <property type="project" value="TreeGrafter"/>
</dbReference>
<dbReference type="Gene3D" id="3.40.50.720">
    <property type="entry name" value="NAD(P)-binding Rossmann-like Domain"/>
    <property type="match status" value="1"/>
</dbReference>
<accession>A0A4R2LE21</accession>
<dbReference type="InterPro" id="IPR036291">
    <property type="entry name" value="NAD(P)-bd_dom_sf"/>
</dbReference>
<dbReference type="EMBL" id="SLWX01000002">
    <property type="protein sequence ID" value="TCO77585.1"/>
    <property type="molecule type" value="Genomic_DNA"/>
</dbReference>
<dbReference type="RefSeq" id="WP_117314421.1">
    <property type="nucleotide sequence ID" value="NZ_QQSW01000001.1"/>
</dbReference>
<dbReference type="AlphaFoldDB" id="A0A4R2LE21"/>
<dbReference type="SUPFAM" id="SSF51735">
    <property type="entry name" value="NAD(P)-binding Rossmann-fold domains"/>
    <property type="match status" value="1"/>
</dbReference>
<evidence type="ECO:0000313" key="1">
    <source>
        <dbReference type="EMBL" id="TCO77585.1"/>
    </source>
</evidence>
<name>A0A4R2LE21_9GAMM</name>
<evidence type="ECO:0000313" key="2">
    <source>
        <dbReference type="Proteomes" id="UP000294980"/>
    </source>
</evidence>
<dbReference type="Proteomes" id="UP000294980">
    <property type="component" value="Unassembled WGS sequence"/>
</dbReference>
<protein>
    <submittedName>
        <fullName evidence="1">Short-subunit dehydrogenase</fullName>
    </submittedName>
</protein>